<gene>
    <name evidence="2" type="ORF">SBRCBS47491_005199</name>
</gene>
<evidence type="ECO:0000313" key="3">
    <source>
        <dbReference type="Proteomes" id="UP001642406"/>
    </source>
</evidence>
<dbReference type="Proteomes" id="UP001642406">
    <property type="component" value="Unassembled WGS sequence"/>
</dbReference>
<proteinExistence type="predicted"/>
<evidence type="ECO:0000256" key="1">
    <source>
        <dbReference type="SAM" id="MobiDB-lite"/>
    </source>
</evidence>
<feature type="compositionally biased region" description="Polar residues" evidence="1">
    <location>
        <begin position="9"/>
        <end position="18"/>
    </location>
</feature>
<sequence length="613" mass="69314">MSDAEQDTEWTTNDQWPGSSWDDEKEPDAFSLPRGDAHRLYSESLCTAALRGRSLPAGDVDAWAYTLQVCVLRGIRFRDGFATELLQIKEGDSIGAFHRALHARAIMSNRIPDITEDADIPYCIWYPDTASEDTYREIACRYPQMRYHVGRACAVAGYNNLYRELDLLPDISIAEEARDSVIRNASSSSSSQLILDHILSQPVRYNIMNDYTRHVKLDSPSVARFGLNGDTAVVSALSHRRHFTELRLISRVNTNGNEVTLQPPLSHEEEPAPSYFDITEDWSLDGVTTPSSQNQSEDKAMLELLWSPLPHDLPAGNKDLLILMAAYNGDVDRYARLHRPHPVSLSEDHCIHRGIYHSTAFAKWWSLQTEHPRYPRFVRSIHARFIMCNDLSRIDETTDDQDLPRQIWYPLLAQPATYLELARRKPSLLYVVARALVVADHHEAWDTLAAQSKIEPYLELMEEARVRSGRNTRYMQSLERICAERGLCMDRLESKYSPDDKPFLSEPTSMLLSTAPTLDSIHWEQPPPIYDGLGVDASEVELFIASSGQQGQQMLSGYMDLEQLYHEQQTFSTVPGEESSAYSIRGQMPARGGRGGRGGRDSGRGVPYGYSGR</sequence>
<reference evidence="2 3" key="1">
    <citation type="submission" date="2024-01" db="EMBL/GenBank/DDBJ databases">
        <authorList>
            <person name="Allen C."/>
            <person name="Tagirdzhanova G."/>
        </authorList>
    </citation>
    <scope>NUCLEOTIDE SEQUENCE [LARGE SCALE GENOMIC DNA]</scope>
</reference>
<accession>A0ABP0BVF9</accession>
<protein>
    <submittedName>
        <fullName evidence="2">Uncharacterized protein</fullName>
    </submittedName>
</protein>
<feature type="region of interest" description="Disordered" evidence="1">
    <location>
        <begin position="575"/>
        <end position="613"/>
    </location>
</feature>
<comment type="caution">
    <text evidence="2">The sequence shown here is derived from an EMBL/GenBank/DDBJ whole genome shotgun (WGS) entry which is preliminary data.</text>
</comment>
<organism evidence="2 3">
    <name type="scientific">Sporothrix bragantina</name>
    <dbReference type="NCBI Taxonomy" id="671064"/>
    <lineage>
        <taxon>Eukaryota</taxon>
        <taxon>Fungi</taxon>
        <taxon>Dikarya</taxon>
        <taxon>Ascomycota</taxon>
        <taxon>Pezizomycotina</taxon>
        <taxon>Sordariomycetes</taxon>
        <taxon>Sordariomycetidae</taxon>
        <taxon>Ophiostomatales</taxon>
        <taxon>Ophiostomataceae</taxon>
        <taxon>Sporothrix</taxon>
    </lineage>
</organism>
<dbReference type="EMBL" id="CAWUHC010000043">
    <property type="protein sequence ID" value="CAK7223410.1"/>
    <property type="molecule type" value="Genomic_DNA"/>
</dbReference>
<feature type="region of interest" description="Disordered" evidence="1">
    <location>
        <begin position="1"/>
        <end position="34"/>
    </location>
</feature>
<evidence type="ECO:0000313" key="2">
    <source>
        <dbReference type="EMBL" id="CAK7223410.1"/>
    </source>
</evidence>
<keyword evidence="3" id="KW-1185">Reference proteome</keyword>
<name>A0ABP0BVF9_9PEZI</name>